<organism evidence="1 2">
    <name type="scientific">Donghicola eburneus</name>
    <dbReference type="NCBI Taxonomy" id="393278"/>
    <lineage>
        <taxon>Bacteria</taxon>
        <taxon>Pseudomonadati</taxon>
        <taxon>Pseudomonadota</taxon>
        <taxon>Alphaproteobacteria</taxon>
        <taxon>Rhodobacterales</taxon>
        <taxon>Roseobacteraceae</taxon>
        <taxon>Donghicola</taxon>
    </lineage>
</organism>
<sequence>MFTFGHLIAARKLAAASADHVAEQSDAPIRKKVSRSEIERLFKSDLQAKSEIMAQRAAP</sequence>
<keyword evidence="2" id="KW-1185">Reference proteome</keyword>
<dbReference type="EMBL" id="FMJB01000064">
    <property type="protein sequence ID" value="SCM69158.1"/>
    <property type="molecule type" value="Genomic_DNA"/>
</dbReference>
<gene>
    <name evidence="1" type="ORF">KARMA_3392</name>
</gene>
<dbReference type="AlphaFoldDB" id="A0A1M4N545"/>
<dbReference type="RefSeq" id="WP_072708454.1">
    <property type="nucleotide sequence ID" value="NZ_FMJB01000064.1"/>
</dbReference>
<proteinExistence type="predicted"/>
<evidence type="ECO:0000313" key="1">
    <source>
        <dbReference type="EMBL" id="SCM69158.1"/>
    </source>
</evidence>
<evidence type="ECO:0000313" key="2">
    <source>
        <dbReference type="Proteomes" id="UP000184085"/>
    </source>
</evidence>
<accession>A0A1M4N545</accession>
<name>A0A1M4N545_9RHOB</name>
<reference evidence="2" key="1">
    <citation type="submission" date="2016-09" db="EMBL/GenBank/DDBJ databases">
        <authorList>
            <person name="Wibberg D."/>
        </authorList>
    </citation>
    <scope>NUCLEOTIDE SEQUENCE [LARGE SCALE GENOMIC DNA]</scope>
</reference>
<dbReference type="Proteomes" id="UP000184085">
    <property type="component" value="Unassembled WGS sequence"/>
</dbReference>
<protein>
    <submittedName>
        <fullName evidence="1">Uncharacterized protein</fullName>
    </submittedName>
</protein>